<organism evidence="2 3">
    <name type="scientific">Frankia canadensis</name>
    <dbReference type="NCBI Taxonomy" id="1836972"/>
    <lineage>
        <taxon>Bacteria</taxon>
        <taxon>Bacillati</taxon>
        <taxon>Actinomycetota</taxon>
        <taxon>Actinomycetes</taxon>
        <taxon>Frankiales</taxon>
        <taxon>Frankiaceae</taxon>
        <taxon>Frankia</taxon>
    </lineage>
</organism>
<dbReference type="EMBL" id="FZMO01000005">
    <property type="protein sequence ID" value="SNQ45554.1"/>
    <property type="molecule type" value="Genomic_DNA"/>
</dbReference>
<dbReference type="AlphaFoldDB" id="A0A2I2KIS3"/>
<keyword evidence="3" id="KW-1185">Reference proteome</keyword>
<dbReference type="PANTHER" id="PTHR37313:SF1">
    <property type="entry name" value="UPF0749 PROTEIN RV1823"/>
    <property type="match status" value="1"/>
</dbReference>
<evidence type="ECO:0000256" key="1">
    <source>
        <dbReference type="ARBA" id="ARBA00009108"/>
    </source>
</evidence>
<evidence type="ECO:0008006" key="4">
    <source>
        <dbReference type="Google" id="ProtNLM"/>
    </source>
</evidence>
<dbReference type="InterPro" id="IPR010273">
    <property type="entry name" value="DUF881"/>
</dbReference>
<reference evidence="2 3" key="1">
    <citation type="submission" date="2017-06" db="EMBL/GenBank/DDBJ databases">
        <authorList>
            <person name="Kim H.J."/>
            <person name="Triplett B.A."/>
        </authorList>
    </citation>
    <scope>NUCLEOTIDE SEQUENCE [LARGE SCALE GENOMIC DNA]</scope>
    <source>
        <strain evidence="2">FRACA_ARgP5</strain>
    </source>
</reference>
<name>A0A2I2KIS3_9ACTN</name>
<comment type="similarity">
    <text evidence="1">Belongs to the UPF0749 family.</text>
</comment>
<proteinExistence type="inferred from homology"/>
<dbReference type="Pfam" id="PF05949">
    <property type="entry name" value="DUF881"/>
    <property type="match status" value="1"/>
</dbReference>
<gene>
    <name evidence="2" type="ORF">FRACA_1020012</name>
</gene>
<dbReference type="PANTHER" id="PTHR37313">
    <property type="entry name" value="UPF0749 PROTEIN RV1825"/>
    <property type="match status" value="1"/>
</dbReference>
<evidence type="ECO:0000313" key="2">
    <source>
        <dbReference type="EMBL" id="SNQ45554.1"/>
    </source>
</evidence>
<dbReference type="Gene3D" id="3.30.70.1880">
    <property type="entry name" value="Protein of unknown function DUF881"/>
    <property type="match status" value="1"/>
</dbReference>
<dbReference type="Proteomes" id="UP000234331">
    <property type="component" value="Unassembled WGS sequence"/>
</dbReference>
<protein>
    <recommendedName>
        <fullName evidence="4">DUF881 domain-containing protein</fullName>
    </recommendedName>
</protein>
<dbReference type="GO" id="GO:0005886">
    <property type="term" value="C:plasma membrane"/>
    <property type="evidence" value="ECO:0007669"/>
    <property type="project" value="TreeGrafter"/>
</dbReference>
<accession>A0A2I2KIS3</accession>
<evidence type="ECO:0000313" key="3">
    <source>
        <dbReference type="Proteomes" id="UP000234331"/>
    </source>
</evidence>
<sequence length="237" mass="24326">MTLVLLGAVIGLGVRRAAVTDASRERLAQTLRAQIRERTTELAATRSRVGELRGQVAASRGERRRAAAERARADADVAALGPAGGWLAVRGPGVRITLVNRLGGGSGPADPRAGAPRGVAAGGLVQDHDLADLVNVLWIAGAEAITVNGVRLTALSAIRSAGDVVLVDFVPVLSPYTVEAVGDATTLAGRTEQSAVVDRLRHRPGSPVTSLTVATAADLTLPAAPAPVLRNVRRSGS</sequence>